<dbReference type="EMBL" id="PYWC01000019">
    <property type="protein sequence ID" value="PWW77835.1"/>
    <property type="molecule type" value="Genomic_DNA"/>
</dbReference>
<dbReference type="OrthoDB" id="10321108at2759"/>
<organism evidence="1 2">
    <name type="scientific">Tuber magnatum</name>
    <name type="common">white Piedmont truffle</name>
    <dbReference type="NCBI Taxonomy" id="42249"/>
    <lineage>
        <taxon>Eukaryota</taxon>
        <taxon>Fungi</taxon>
        <taxon>Dikarya</taxon>
        <taxon>Ascomycota</taxon>
        <taxon>Pezizomycotina</taxon>
        <taxon>Pezizomycetes</taxon>
        <taxon>Pezizales</taxon>
        <taxon>Tuberaceae</taxon>
        <taxon>Tuber</taxon>
    </lineage>
</organism>
<protein>
    <submittedName>
        <fullName evidence="1">Uncharacterized protein</fullName>
    </submittedName>
</protein>
<name>A0A317STI6_9PEZI</name>
<gene>
    <name evidence="1" type="ORF">C7212DRAFT_313189</name>
</gene>
<sequence length="79" mass="9202">MCTLTAIVYACNHSTYTRNYTCPRALSSRFVAHPMCTSFAVERPDFTPPIEVITERVFVFDRTCGRRELGCQYRFVRKL</sequence>
<dbReference type="AlphaFoldDB" id="A0A317STI6"/>
<evidence type="ECO:0000313" key="1">
    <source>
        <dbReference type="EMBL" id="PWW77835.1"/>
    </source>
</evidence>
<dbReference type="Proteomes" id="UP000246991">
    <property type="component" value="Unassembled WGS sequence"/>
</dbReference>
<comment type="caution">
    <text evidence="1">The sequence shown here is derived from an EMBL/GenBank/DDBJ whole genome shotgun (WGS) entry which is preliminary data.</text>
</comment>
<reference evidence="1 2" key="1">
    <citation type="submission" date="2018-03" db="EMBL/GenBank/DDBJ databases">
        <title>Genomes of Pezizomycetes fungi and the evolution of truffles.</title>
        <authorList>
            <person name="Murat C."/>
            <person name="Payen T."/>
            <person name="Noel B."/>
            <person name="Kuo A."/>
            <person name="Martin F.M."/>
        </authorList>
    </citation>
    <scope>NUCLEOTIDE SEQUENCE [LARGE SCALE GENOMIC DNA]</scope>
    <source>
        <strain evidence="1">091103-1</strain>
    </source>
</reference>
<keyword evidence="2" id="KW-1185">Reference proteome</keyword>
<evidence type="ECO:0000313" key="2">
    <source>
        <dbReference type="Proteomes" id="UP000246991"/>
    </source>
</evidence>
<accession>A0A317STI6</accession>
<proteinExistence type="predicted"/>